<evidence type="ECO:0000313" key="2">
    <source>
        <dbReference type="EMBL" id="CAG9115812.1"/>
    </source>
</evidence>
<comment type="caution">
    <text evidence="2">The sequence shown here is derived from an EMBL/GenBank/DDBJ whole genome shotgun (WGS) entry which is preliminary data.</text>
</comment>
<evidence type="ECO:0000313" key="3">
    <source>
        <dbReference type="Proteomes" id="UP000653454"/>
    </source>
</evidence>
<evidence type="ECO:0000256" key="1">
    <source>
        <dbReference type="SAM" id="MobiDB-lite"/>
    </source>
</evidence>
<dbReference type="Proteomes" id="UP000653454">
    <property type="component" value="Unassembled WGS sequence"/>
</dbReference>
<feature type="region of interest" description="Disordered" evidence="1">
    <location>
        <begin position="78"/>
        <end position="98"/>
    </location>
</feature>
<dbReference type="EMBL" id="CAJHNJ030000017">
    <property type="protein sequence ID" value="CAG9115812.1"/>
    <property type="molecule type" value="Genomic_DNA"/>
</dbReference>
<reference evidence="2" key="1">
    <citation type="submission" date="2020-11" db="EMBL/GenBank/DDBJ databases">
        <authorList>
            <person name="Whiteford S."/>
        </authorList>
    </citation>
    <scope>NUCLEOTIDE SEQUENCE</scope>
</reference>
<accession>A0A8S4EIH9</accession>
<sequence length="98" mass="10433">MFFNIRCFISQAPQPVPPPALPPASSVAVVTHNMSVPPPTYYSAPPYTAQPYVMPAQPGVTMSAGPVAPAPVEGAGRWGEAGGYSAPPPQWQSHHYYR</sequence>
<organism evidence="2 3">
    <name type="scientific">Plutella xylostella</name>
    <name type="common">Diamondback moth</name>
    <name type="synonym">Plutella maculipennis</name>
    <dbReference type="NCBI Taxonomy" id="51655"/>
    <lineage>
        <taxon>Eukaryota</taxon>
        <taxon>Metazoa</taxon>
        <taxon>Ecdysozoa</taxon>
        <taxon>Arthropoda</taxon>
        <taxon>Hexapoda</taxon>
        <taxon>Insecta</taxon>
        <taxon>Pterygota</taxon>
        <taxon>Neoptera</taxon>
        <taxon>Endopterygota</taxon>
        <taxon>Lepidoptera</taxon>
        <taxon>Glossata</taxon>
        <taxon>Ditrysia</taxon>
        <taxon>Yponomeutoidea</taxon>
        <taxon>Plutellidae</taxon>
        <taxon>Plutella</taxon>
    </lineage>
</organism>
<gene>
    <name evidence="2" type="ORF">PLXY2_LOCUS5806</name>
</gene>
<name>A0A8S4EIH9_PLUXY</name>
<keyword evidence="3" id="KW-1185">Reference proteome</keyword>
<dbReference type="AlphaFoldDB" id="A0A8S4EIH9"/>
<protein>
    <submittedName>
        <fullName evidence="2">(diamondback moth) hypothetical protein</fullName>
    </submittedName>
</protein>
<proteinExistence type="predicted"/>